<feature type="transmembrane region" description="Helical" evidence="10">
    <location>
        <begin position="95"/>
        <end position="117"/>
    </location>
</feature>
<dbReference type="GO" id="GO:0030148">
    <property type="term" value="P:sphingolipid biosynthetic process"/>
    <property type="evidence" value="ECO:0007669"/>
    <property type="project" value="TreeGrafter"/>
</dbReference>
<dbReference type="EC" id="2.3.1.-" evidence="10"/>
<dbReference type="PROSITE" id="PS01188">
    <property type="entry name" value="ELO"/>
    <property type="match status" value="1"/>
</dbReference>
<comment type="similarity">
    <text evidence="10">Belongs to the ELO family.</text>
</comment>
<protein>
    <recommendedName>
        <fullName evidence="10">Elongation of fatty acids protein</fullName>
        <ecNumber evidence="10">2.3.1.-</ecNumber>
    </recommendedName>
</protein>
<organism evidence="11">
    <name type="scientific">Chaetoceros debilis</name>
    <dbReference type="NCBI Taxonomy" id="122233"/>
    <lineage>
        <taxon>Eukaryota</taxon>
        <taxon>Sar</taxon>
        <taxon>Stramenopiles</taxon>
        <taxon>Ochrophyta</taxon>
        <taxon>Bacillariophyta</taxon>
        <taxon>Coscinodiscophyceae</taxon>
        <taxon>Chaetocerotophycidae</taxon>
        <taxon>Chaetocerotales</taxon>
        <taxon>Chaetocerotaceae</taxon>
        <taxon>Chaetoceros</taxon>
    </lineage>
</organism>
<evidence type="ECO:0000256" key="10">
    <source>
        <dbReference type="RuleBase" id="RU361115"/>
    </source>
</evidence>
<keyword evidence="6 10" id="KW-1133">Transmembrane helix</keyword>
<dbReference type="GO" id="GO:0019367">
    <property type="term" value="P:fatty acid elongation, saturated fatty acid"/>
    <property type="evidence" value="ECO:0007669"/>
    <property type="project" value="TreeGrafter"/>
</dbReference>
<name>A0A7S3PZR1_9STRA</name>
<dbReference type="EMBL" id="HBIO01007105">
    <property type="protein sequence ID" value="CAE0460433.1"/>
    <property type="molecule type" value="Transcribed_RNA"/>
</dbReference>
<evidence type="ECO:0000256" key="9">
    <source>
        <dbReference type="ARBA" id="ARBA00023160"/>
    </source>
</evidence>
<dbReference type="GO" id="GO:0034626">
    <property type="term" value="P:fatty acid elongation, polyunsaturated fatty acid"/>
    <property type="evidence" value="ECO:0007669"/>
    <property type="project" value="TreeGrafter"/>
</dbReference>
<evidence type="ECO:0000256" key="6">
    <source>
        <dbReference type="ARBA" id="ARBA00022989"/>
    </source>
</evidence>
<dbReference type="AlphaFoldDB" id="A0A7S3PZR1"/>
<feature type="transmembrane region" description="Helical" evidence="10">
    <location>
        <begin position="56"/>
        <end position="74"/>
    </location>
</feature>
<evidence type="ECO:0000256" key="8">
    <source>
        <dbReference type="ARBA" id="ARBA00023136"/>
    </source>
</evidence>
<dbReference type="InterPro" id="IPR002076">
    <property type="entry name" value="ELO_fam"/>
</dbReference>
<keyword evidence="4 10" id="KW-0812">Transmembrane</keyword>
<feature type="transmembrane region" description="Helical" evidence="10">
    <location>
        <begin position="257"/>
        <end position="276"/>
    </location>
</feature>
<keyword evidence="2 10" id="KW-0444">Lipid biosynthesis</keyword>
<gene>
    <name evidence="11" type="ORF">CDEB00056_LOCUS5274</name>
</gene>
<keyword evidence="8 10" id="KW-0472">Membrane</keyword>
<feature type="transmembrane region" description="Helical" evidence="10">
    <location>
        <begin position="18"/>
        <end position="36"/>
    </location>
</feature>
<comment type="caution">
    <text evidence="10">Lacks conserved residue(s) required for the propagation of feature annotation.</text>
</comment>
<dbReference type="GO" id="GO:0009922">
    <property type="term" value="F:fatty acid elongase activity"/>
    <property type="evidence" value="ECO:0007669"/>
    <property type="project" value="InterPro"/>
</dbReference>
<comment type="catalytic activity">
    <reaction evidence="10">
        <text>an acyl-CoA + malonyl-CoA + H(+) = a 3-oxoacyl-CoA + CO2 + CoA</text>
        <dbReference type="Rhea" id="RHEA:50252"/>
        <dbReference type="ChEBI" id="CHEBI:15378"/>
        <dbReference type="ChEBI" id="CHEBI:16526"/>
        <dbReference type="ChEBI" id="CHEBI:57287"/>
        <dbReference type="ChEBI" id="CHEBI:57384"/>
        <dbReference type="ChEBI" id="CHEBI:58342"/>
        <dbReference type="ChEBI" id="CHEBI:90726"/>
    </reaction>
    <physiologicalReaction direction="left-to-right" evidence="10">
        <dbReference type="Rhea" id="RHEA:50253"/>
    </physiologicalReaction>
</comment>
<dbReference type="GO" id="GO:0005789">
    <property type="term" value="C:endoplasmic reticulum membrane"/>
    <property type="evidence" value="ECO:0007669"/>
    <property type="project" value="TreeGrafter"/>
</dbReference>
<dbReference type="PANTHER" id="PTHR11157:SF126">
    <property type="entry name" value="ELONGATION OF VERY LONG CHAIN FATTY ACIDS PROTEIN"/>
    <property type="match status" value="1"/>
</dbReference>
<keyword evidence="9 10" id="KW-0275">Fatty acid biosynthesis</keyword>
<dbReference type="PANTHER" id="PTHR11157">
    <property type="entry name" value="FATTY ACID ACYL TRANSFERASE-RELATED"/>
    <property type="match status" value="1"/>
</dbReference>
<evidence type="ECO:0000256" key="4">
    <source>
        <dbReference type="ARBA" id="ARBA00022692"/>
    </source>
</evidence>
<comment type="subcellular location">
    <subcellularLocation>
        <location evidence="1">Membrane</location>
        <topology evidence="1">Multi-pass membrane protein</topology>
    </subcellularLocation>
</comment>
<dbReference type="GO" id="GO:0042761">
    <property type="term" value="P:very long-chain fatty acid biosynthetic process"/>
    <property type="evidence" value="ECO:0007669"/>
    <property type="project" value="TreeGrafter"/>
</dbReference>
<keyword evidence="3 10" id="KW-0808">Transferase</keyword>
<feature type="transmembrane region" description="Helical" evidence="10">
    <location>
        <begin position="162"/>
        <end position="184"/>
    </location>
</feature>
<keyword evidence="5 10" id="KW-0276">Fatty acid metabolism</keyword>
<evidence type="ECO:0000256" key="3">
    <source>
        <dbReference type="ARBA" id="ARBA00022679"/>
    </source>
</evidence>
<evidence type="ECO:0000256" key="1">
    <source>
        <dbReference type="ARBA" id="ARBA00004141"/>
    </source>
</evidence>
<dbReference type="GO" id="GO:0034625">
    <property type="term" value="P:fatty acid elongation, monounsaturated fatty acid"/>
    <property type="evidence" value="ECO:0007669"/>
    <property type="project" value="TreeGrafter"/>
</dbReference>
<dbReference type="Pfam" id="PF01151">
    <property type="entry name" value="ELO"/>
    <property type="match status" value="1"/>
</dbReference>
<evidence type="ECO:0000256" key="2">
    <source>
        <dbReference type="ARBA" id="ARBA00022516"/>
    </source>
</evidence>
<keyword evidence="7 10" id="KW-0443">Lipid metabolism</keyword>
<dbReference type="InterPro" id="IPR030457">
    <property type="entry name" value="ELO_CS"/>
</dbReference>
<feature type="transmembrane region" description="Helical" evidence="10">
    <location>
        <begin position="123"/>
        <end position="141"/>
    </location>
</feature>
<sequence>MCTPIAIKKSESLRVPSLAERYTAAGICCAFFSVWWKFAIVPADQTPGVQVPMHSWHTPLALTVGYIVSLPLLSAFTKKFLSNVDVKVLLKESMILYNISQVALNGWMVWSFVDAVANKGHPFIGDIFSTITTYATWVHYCDKYLEFFDTYFMVLRGRMDQVSFLHVYHHFSIAWAWWAAMTLFPGGDSYFGALLNSWIHVLMYSYYLFALLKISCPWKRFLTQAQLLQFTTVVIYSFVCINMWSDEEKLPKHRLCILIQVWEMSSLFILFSFFYMRSYGKMKNKKASSDDQCQKAVKDAVAGAAQVVEAAAKDASKFANTMQGGGTKPAKNVRPM</sequence>
<evidence type="ECO:0000256" key="7">
    <source>
        <dbReference type="ARBA" id="ARBA00023098"/>
    </source>
</evidence>
<feature type="transmembrane region" description="Helical" evidence="10">
    <location>
        <begin position="221"/>
        <end position="245"/>
    </location>
</feature>
<accession>A0A7S3PZR1</accession>
<evidence type="ECO:0000313" key="11">
    <source>
        <dbReference type="EMBL" id="CAE0460433.1"/>
    </source>
</evidence>
<feature type="transmembrane region" description="Helical" evidence="10">
    <location>
        <begin position="190"/>
        <end position="209"/>
    </location>
</feature>
<reference evidence="11" key="1">
    <citation type="submission" date="2021-01" db="EMBL/GenBank/DDBJ databases">
        <authorList>
            <person name="Corre E."/>
            <person name="Pelletier E."/>
            <person name="Niang G."/>
            <person name="Scheremetjew M."/>
            <person name="Finn R."/>
            <person name="Kale V."/>
            <person name="Holt S."/>
            <person name="Cochrane G."/>
            <person name="Meng A."/>
            <person name="Brown T."/>
            <person name="Cohen L."/>
        </authorList>
    </citation>
    <scope>NUCLEOTIDE SEQUENCE</scope>
    <source>
        <strain evidence="11">MM31A-1</strain>
    </source>
</reference>
<proteinExistence type="inferred from homology"/>
<evidence type="ECO:0000256" key="5">
    <source>
        <dbReference type="ARBA" id="ARBA00022832"/>
    </source>
</evidence>